<evidence type="ECO:0000313" key="22">
    <source>
        <dbReference type="EMBL" id="SIO10462.1"/>
    </source>
</evidence>
<keyword evidence="6 17" id="KW-0547">Nucleotide-binding</keyword>
<dbReference type="GO" id="GO:0052856">
    <property type="term" value="F:NAD(P)HX epimerase activity"/>
    <property type="evidence" value="ECO:0007669"/>
    <property type="project" value="UniProtKB-UniRule"/>
</dbReference>
<dbReference type="AlphaFoldDB" id="A0A1N6GSJ9"/>
<keyword evidence="10 17" id="KW-0520">NAD</keyword>
<accession>A0A1N6GSJ9</accession>
<dbReference type="STRING" id="364032.SAMN05443662_1475"/>
<comment type="catalytic activity">
    <reaction evidence="2 18 19">
        <text>(6R)-NADPHX = (6S)-NADPHX</text>
        <dbReference type="Rhea" id="RHEA:32227"/>
        <dbReference type="ChEBI" id="CHEBI:64076"/>
        <dbReference type="ChEBI" id="CHEBI:64077"/>
        <dbReference type="EC" id="5.1.99.6"/>
    </reaction>
</comment>
<dbReference type="SUPFAM" id="SSF64153">
    <property type="entry name" value="YjeF N-terminal domain-like"/>
    <property type="match status" value="1"/>
</dbReference>
<feature type="binding site" evidence="18">
    <location>
        <position position="160"/>
    </location>
    <ligand>
        <name>K(+)</name>
        <dbReference type="ChEBI" id="CHEBI:29103"/>
    </ligand>
</feature>
<name>A0A1N6GSJ9_9GAMM</name>
<dbReference type="CDD" id="cd01171">
    <property type="entry name" value="YXKO-related"/>
    <property type="match status" value="1"/>
</dbReference>
<keyword evidence="13" id="KW-0511">Multifunctional enzyme</keyword>
<comment type="catalytic activity">
    <reaction evidence="1 18 19">
        <text>(6R)-NADHX = (6S)-NADHX</text>
        <dbReference type="Rhea" id="RHEA:32215"/>
        <dbReference type="ChEBI" id="CHEBI:64074"/>
        <dbReference type="ChEBI" id="CHEBI:64075"/>
        <dbReference type="EC" id="5.1.99.6"/>
    </reaction>
</comment>
<dbReference type="SUPFAM" id="SSF53613">
    <property type="entry name" value="Ribokinase-like"/>
    <property type="match status" value="1"/>
</dbReference>
<dbReference type="HAMAP" id="MF_01966">
    <property type="entry name" value="NADHX_epimerase"/>
    <property type="match status" value="1"/>
</dbReference>
<dbReference type="PANTHER" id="PTHR12592:SF0">
    <property type="entry name" value="ATP-DEPENDENT (S)-NAD(P)H-HYDRATE DEHYDRATASE"/>
    <property type="match status" value="1"/>
</dbReference>
<comment type="subunit">
    <text evidence="17">Homotetramer.</text>
</comment>
<sequence length="482" mass="50388">MAVLNLYSAEQARTIDRIAIEQAGVPGILLMKRAAFSAFQHLRAHWPQAQRIAVVCGVGNNGGDGFALAQYATLAGLQVDVLQVGPTHKIRGDALTMLHEMADLGLSGLPFDTNTLAEADVIVDALLGTGLDRPVEGAYRDSIEAINASGRPVLALDIPSGLSADTGQVLGSAVKAHLTTTFIVPKVGLYMEQGRECAGKIVCENLGVPLHTLAMQTPVARGLRWQDCVLPPRPAHAHKGRCGTALLIGGDALAGAIALTAEAALHAGAGLTQVVTRAEHRTALLCRNPALMVYDTLSPDRIEAASAIGIGPGLGQNDWGRQLLRQILHRDTPRVLDADALNLLAQTAMRADNWILTPHPGEAARLLGCSVAEVQADRIQAVRKLQQRYGGVIVLKGAGTLIDDGEHVDLCLHGNAGMATGGMGDVLTGILTALIAQGLPLPEAARSGVCLHAAAADLAAAQHGTRGLDPTQLLAPMQHLLN</sequence>
<evidence type="ECO:0000256" key="10">
    <source>
        <dbReference type="ARBA" id="ARBA00023027"/>
    </source>
</evidence>
<evidence type="ECO:0000256" key="15">
    <source>
        <dbReference type="ARBA" id="ARBA00048238"/>
    </source>
</evidence>
<comment type="function">
    <text evidence="14 19">Bifunctional enzyme that catalyzes the epimerization of the S- and R-forms of NAD(P)HX and the dehydration of the S-form of NAD(P)HX at the expense of ADP, which is converted to AMP. This allows the repair of both epimers of NAD(P)HX, a damaged form of NAD(P)H that is a result of enzymatic or heat-dependent hydration.</text>
</comment>
<dbReference type="Gene3D" id="3.40.50.10260">
    <property type="entry name" value="YjeF N-terminal domain"/>
    <property type="match status" value="1"/>
</dbReference>
<evidence type="ECO:0000259" key="20">
    <source>
        <dbReference type="PROSITE" id="PS51383"/>
    </source>
</evidence>
<keyword evidence="8 17" id="KW-0521">NADP</keyword>
<protein>
    <recommendedName>
        <fullName evidence="19">Bifunctional NAD(P)H-hydrate repair enzyme</fullName>
    </recommendedName>
    <alternativeName>
        <fullName evidence="19">Nicotinamide nucleotide repair protein</fullName>
    </alternativeName>
    <domain>
        <recommendedName>
            <fullName evidence="19">ADP-dependent (S)-NAD(P)H-hydrate dehydratase</fullName>
            <ecNumber evidence="19">4.2.1.136</ecNumber>
        </recommendedName>
        <alternativeName>
            <fullName evidence="19">ADP-dependent NAD(P)HX dehydratase</fullName>
        </alternativeName>
    </domain>
    <domain>
        <recommendedName>
            <fullName evidence="19">NAD(P)H-hydrate epimerase</fullName>
            <ecNumber evidence="19">5.1.99.6</ecNumber>
        </recommendedName>
    </domain>
</protein>
<comment type="function">
    <text evidence="18">Catalyzes the epimerization of the S- and R-forms of NAD(P)HX, a damaged form of NAD(P)H that is a result of enzymatic or heat-dependent hydration. This is a prerequisite for the S-specific NAD(P)H-hydrate dehydratase to allow the repair of both epimers of NAD(P)HX.</text>
</comment>
<evidence type="ECO:0000313" key="23">
    <source>
        <dbReference type="Proteomes" id="UP000198461"/>
    </source>
</evidence>
<evidence type="ECO:0000256" key="2">
    <source>
        <dbReference type="ARBA" id="ARBA00000909"/>
    </source>
</evidence>
<dbReference type="InterPro" id="IPR036652">
    <property type="entry name" value="YjeF_N_dom_sf"/>
</dbReference>
<evidence type="ECO:0000256" key="16">
    <source>
        <dbReference type="ARBA" id="ARBA00049209"/>
    </source>
</evidence>
<organism evidence="22 23">
    <name type="scientific">Sulfurivirga caldicuralii</name>
    <dbReference type="NCBI Taxonomy" id="364032"/>
    <lineage>
        <taxon>Bacteria</taxon>
        <taxon>Pseudomonadati</taxon>
        <taxon>Pseudomonadota</taxon>
        <taxon>Gammaproteobacteria</taxon>
        <taxon>Thiotrichales</taxon>
        <taxon>Piscirickettsiaceae</taxon>
        <taxon>Sulfurivirga</taxon>
    </lineage>
</organism>
<evidence type="ECO:0000256" key="17">
    <source>
        <dbReference type="HAMAP-Rule" id="MF_01965"/>
    </source>
</evidence>
<evidence type="ECO:0000256" key="1">
    <source>
        <dbReference type="ARBA" id="ARBA00000013"/>
    </source>
</evidence>
<comment type="cofactor">
    <cofactor evidence="17">
        <name>Mg(2+)</name>
        <dbReference type="ChEBI" id="CHEBI:18420"/>
    </cofactor>
</comment>
<dbReference type="Proteomes" id="UP000198461">
    <property type="component" value="Unassembled WGS sequence"/>
</dbReference>
<comment type="catalytic activity">
    <reaction evidence="15 17 19">
        <text>(6S)-NADHX + ADP = AMP + phosphate + NADH + H(+)</text>
        <dbReference type="Rhea" id="RHEA:32223"/>
        <dbReference type="ChEBI" id="CHEBI:15378"/>
        <dbReference type="ChEBI" id="CHEBI:43474"/>
        <dbReference type="ChEBI" id="CHEBI:57945"/>
        <dbReference type="ChEBI" id="CHEBI:64074"/>
        <dbReference type="ChEBI" id="CHEBI:456215"/>
        <dbReference type="ChEBI" id="CHEBI:456216"/>
        <dbReference type="EC" id="4.2.1.136"/>
    </reaction>
</comment>
<feature type="binding site" evidence="17">
    <location>
        <position position="256"/>
    </location>
    <ligand>
        <name>(6S)-NADPHX</name>
        <dbReference type="ChEBI" id="CHEBI:64076"/>
    </ligand>
</feature>
<dbReference type="EMBL" id="FSRE01000003">
    <property type="protein sequence ID" value="SIO10462.1"/>
    <property type="molecule type" value="Genomic_DNA"/>
</dbReference>
<comment type="similarity">
    <text evidence="4 19">In the C-terminal section; belongs to the NnrD/CARKD family.</text>
</comment>
<keyword evidence="7 17" id="KW-0067">ATP-binding</keyword>
<dbReference type="NCBIfam" id="TIGR00197">
    <property type="entry name" value="yjeF_nterm"/>
    <property type="match status" value="1"/>
</dbReference>
<feature type="binding site" evidence="17">
    <location>
        <position position="425"/>
    </location>
    <ligand>
        <name>(6S)-NADPHX</name>
        <dbReference type="ChEBI" id="CHEBI:64076"/>
    </ligand>
</feature>
<dbReference type="PROSITE" id="PS51385">
    <property type="entry name" value="YJEF_N"/>
    <property type="match status" value="1"/>
</dbReference>
<comment type="similarity">
    <text evidence="17">Belongs to the NnrD/CARKD family.</text>
</comment>
<dbReference type="PANTHER" id="PTHR12592">
    <property type="entry name" value="ATP-DEPENDENT (S)-NAD(P)H-HYDRATE DEHYDRATASE FAMILY MEMBER"/>
    <property type="match status" value="1"/>
</dbReference>
<keyword evidence="5 18" id="KW-0479">Metal-binding</keyword>
<reference evidence="22 23" key="1">
    <citation type="submission" date="2016-11" db="EMBL/GenBank/DDBJ databases">
        <authorList>
            <person name="Jaros S."/>
            <person name="Januszkiewicz K."/>
            <person name="Wedrychowicz H."/>
        </authorList>
    </citation>
    <scope>NUCLEOTIDE SEQUENCE [LARGE SCALE GENOMIC DNA]</scope>
    <source>
        <strain evidence="22 23">DSM 17737</strain>
    </source>
</reference>
<dbReference type="GO" id="GO:0110051">
    <property type="term" value="P:metabolite repair"/>
    <property type="evidence" value="ECO:0007669"/>
    <property type="project" value="TreeGrafter"/>
</dbReference>
<keyword evidence="23" id="KW-1185">Reference proteome</keyword>
<evidence type="ECO:0000256" key="9">
    <source>
        <dbReference type="ARBA" id="ARBA00022958"/>
    </source>
</evidence>
<dbReference type="PROSITE" id="PS01050">
    <property type="entry name" value="YJEF_C_2"/>
    <property type="match status" value="1"/>
</dbReference>
<feature type="binding site" evidence="18">
    <location>
        <position position="61"/>
    </location>
    <ligand>
        <name>K(+)</name>
        <dbReference type="ChEBI" id="CHEBI:29103"/>
    </ligand>
</feature>
<gene>
    <name evidence="17" type="primary">nnrD</name>
    <name evidence="18" type="synonym">nnrE</name>
    <name evidence="22" type="ORF">SAMN05443662_1475</name>
</gene>
<comment type="catalytic activity">
    <reaction evidence="16 17 19">
        <text>(6S)-NADPHX + ADP = AMP + phosphate + NADPH + H(+)</text>
        <dbReference type="Rhea" id="RHEA:32235"/>
        <dbReference type="ChEBI" id="CHEBI:15378"/>
        <dbReference type="ChEBI" id="CHEBI:43474"/>
        <dbReference type="ChEBI" id="CHEBI:57783"/>
        <dbReference type="ChEBI" id="CHEBI:64076"/>
        <dbReference type="ChEBI" id="CHEBI:456215"/>
        <dbReference type="ChEBI" id="CHEBI:456216"/>
        <dbReference type="EC" id="4.2.1.136"/>
    </reaction>
</comment>
<feature type="domain" description="YjeF C-terminal" evidence="20">
    <location>
        <begin position="222"/>
        <end position="482"/>
    </location>
</feature>
<evidence type="ECO:0000256" key="3">
    <source>
        <dbReference type="ARBA" id="ARBA00006001"/>
    </source>
</evidence>
<dbReference type="InterPro" id="IPR017953">
    <property type="entry name" value="Carbohydrate_kinase_pred_CS"/>
</dbReference>
<dbReference type="EC" id="5.1.99.6" evidence="19"/>
<feature type="binding site" evidence="17">
    <location>
        <position position="313"/>
    </location>
    <ligand>
        <name>(6S)-NADPHX</name>
        <dbReference type="ChEBI" id="CHEBI:64076"/>
    </ligand>
</feature>
<comment type="similarity">
    <text evidence="3 19">In the N-terminal section; belongs to the NnrE/AIBP family.</text>
</comment>
<comment type="similarity">
    <text evidence="18">Belongs to the NnrE/AIBP family.</text>
</comment>
<feature type="binding site" evidence="18">
    <location>
        <position position="139"/>
    </location>
    <ligand>
        <name>(6S)-NADPHX</name>
        <dbReference type="ChEBI" id="CHEBI:64076"/>
    </ligand>
</feature>
<comment type="cofactor">
    <cofactor evidence="18 19">
        <name>K(+)</name>
        <dbReference type="ChEBI" id="CHEBI:29103"/>
    </cofactor>
    <text evidence="18 19">Binds 1 potassium ion per subunit.</text>
</comment>
<feature type="binding site" evidence="17">
    <location>
        <position position="424"/>
    </location>
    <ligand>
        <name>AMP</name>
        <dbReference type="ChEBI" id="CHEBI:456215"/>
    </ligand>
</feature>
<evidence type="ECO:0000259" key="21">
    <source>
        <dbReference type="PROSITE" id="PS51385"/>
    </source>
</evidence>
<dbReference type="Pfam" id="PF01256">
    <property type="entry name" value="Carb_kinase"/>
    <property type="match status" value="1"/>
</dbReference>
<keyword evidence="9 18" id="KW-0630">Potassium</keyword>
<evidence type="ECO:0000256" key="8">
    <source>
        <dbReference type="ARBA" id="ARBA00022857"/>
    </source>
</evidence>
<dbReference type="PIRSF" id="PIRSF017184">
    <property type="entry name" value="Nnr"/>
    <property type="match status" value="1"/>
</dbReference>
<dbReference type="Pfam" id="PF03853">
    <property type="entry name" value="YjeF_N"/>
    <property type="match status" value="1"/>
</dbReference>
<dbReference type="InterPro" id="IPR004443">
    <property type="entry name" value="YjeF_N_dom"/>
</dbReference>
<proteinExistence type="inferred from homology"/>
<evidence type="ECO:0000256" key="13">
    <source>
        <dbReference type="ARBA" id="ARBA00023268"/>
    </source>
</evidence>
<dbReference type="Gene3D" id="3.40.1190.20">
    <property type="match status" value="1"/>
</dbReference>
<feature type="binding site" evidence="17">
    <location>
        <position position="359"/>
    </location>
    <ligand>
        <name>(6S)-NADPHX</name>
        <dbReference type="ChEBI" id="CHEBI:64076"/>
    </ligand>
</feature>
<dbReference type="NCBIfam" id="TIGR00196">
    <property type="entry name" value="yjeF_cterm"/>
    <property type="match status" value="1"/>
</dbReference>
<evidence type="ECO:0000256" key="14">
    <source>
        <dbReference type="ARBA" id="ARBA00025153"/>
    </source>
</evidence>
<dbReference type="InterPro" id="IPR030677">
    <property type="entry name" value="Nnr"/>
</dbReference>
<dbReference type="RefSeq" id="WP_234947397.1">
    <property type="nucleotide sequence ID" value="NZ_FSRE01000003.1"/>
</dbReference>
<evidence type="ECO:0000256" key="5">
    <source>
        <dbReference type="ARBA" id="ARBA00022723"/>
    </source>
</evidence>
<feature type="binding site" evidence="17">
    <location>
        <begin position="396"/>
        <end position="400"/>
    </location>
    <ligand>
        <name>AMP</name>
        <dbReference type="ChEBI" id="CHEBI:456215"/>
    </ligand>
</feature>
<feature type="binding site" evidence="18">
    <location>
        <begin position="128"/>
        <end position="134"/>
    </location>
    <ligand>
        <name>(6S)-NADPHX</name>
        <dbReference type="ChEBI" id="CHEBI:64076"/>
    </ligand>
</feature>
<feature type="binding site" evidence="18">
    <location>
        <position position="124"/>
    </location>
    <ligand>
        <name>K(+)</name>
        <dbReference type="ChEBI" id="CHEBI:29103"/>
    </ligand>
</feature>
<dbReference type="InterPro" id="IPR029056">
    <property type="entry name" value="Ribokinase-like"/>
</dbReference>
<evidence type="ECO:0000256" key="4">
    <source>
        <dbReference type="ARBA" id="ARBA00009524"/>
    </source>
</evidence>
<dbReference type="HAMAP" id="MF_01965">
    <property type="entry name" value="NADHX_dehydratase"/>
    <property type="match status" value="1"/>
</dbReference>
<evidence type="ECO:0000256" key="11">
    <source>
        <dbReference type="ARBA" id="ARBA00023235"/>
    </source>
</evidence>
<evidence type="ECO:0000256" key="6">
    <source>
        <dbReference type="ARBA" id="ARBA00022741"/>
    </source>
</evidence>
<evidence type="ECO:0000256" key="12">
    <source>
        <dbReference type="ARBA" id="ARBA00023239"/>
    </source>
</evidence>
<keyword evidence="12 17" id="KW-0456">Lyase</keyword>
<dbReference type="EC" id="4.2.1.136" evidence="19"/>
<evidence type="ECO:0000256" key="7">
    <source>
        <dbReference type="ARBA" id="ARBA00022840"/>
    </source>
</evidence>
<dbReference type="GO" id="GO:0046872">
    <property type="term" value="F:metal ion binding"/>
    <property type="evidence" value="ECO:0007669"/>
    <property type="project" value="UniProtKB-UniRule"/>
</dbReference>
<evidence type="ECO:0000256" key="18">
    <source>
        <dbReference type="HAMAP-Rule" id="MF_01966"/>
    </source>
</evidence>
<dbReference type="GO" id="GO:0005524">
    <property type="term" value="F:ATP binding"/>
    <property type="evidence" value="ECO:0007669"/>
    <property type="project" value="UniProtKB-UniRule"/>
</dbReference>
<dbReference type="GO" id="GO:0046496">
    <property type="term" value="P:nicotinamide nucleotide metabolic process"/>
    <property type="evidence" value="ECO:0007669"/>
    <property type="project" value="UniProtKB-UniRule"/>
</dbReference>
<feature type="binding site" evidence="18">
    <location>
        <position position="157"/>
    </location>
    <ligand>
        <name>(6S)-NADPHX</name>
        <dbReference type="ChEBI" id="CHEBI:64076"/>
    </ligand>
</feature>
<feature type="domain" description="YjeF N-terminal" evidence="21">
    <location>
        <begin position="12"/>
        <end position="214"/>
    </location>
</feature>
<dbReference type="GO" id="GO:0052855">
    <property type="term" value="F:ADP-dependent NAD(P)H-hydrate dehydratase activity"/>
    <property type="evidence" value="ECO:0007669"/>
    <property type="project" value="UniProtKB-UniRule"/>
</dbReference>
<keyword evidence="11 18" id="KW-0413">Isomerase</keyword>
<comment type="function">
    <text evidence="17">Catalyzes the dehydration of the S-form of NAD(P)HX at the expense of ADP, which is converted to AMP. Together with NAD(P)HX epimerase, which catalyzes the epimerization of the S- and R-forms, the enzyme allows the repair of both epimers of NAD(P)HX, a damaged form of NAD(P)H that is a result of enzymatic or heat-dependent hydration.</text>
</comment>
<dbReference type="InterPro" id="IPR000631">
    <property type="entry name" value="CARKD"/>
</dbReference>
<evidence type="ECO:0000256" key="19">
    <source>
        <dbReference type="PIRNR" id="PIRNR017184"/>
    </source>
</evidence>
<feature type="binding site" evidence="18">
    <location>
        <begin position="60"/>
        <end position="64"/>
    </location>
    <ligand>
        <name>(6S)-NADPHX</name>
        <dbReference type="ChEBI" id="CHEBI:64076"/>
    </ligand>
</feature>
<dbReference type="PROSITE" id="PS51383">
    <property type="entry name" value="YJEF_C_3"/>
    <property type="match status" value="1"/>
</dbReference>